<dbReference type="PROSITE" id="PS50982">
    <property type="entry name" value="MBD"/>
    <property type="match status" value="2"/>
</dbReference>
<evidence type="ECO:0000259" key="7">
    <source>
        <dbReference type="PROSITE" id="PS50982"/>
    </source>
</evidence>
<keyword evidence="2" id="KW-0805">Transcription regulation</keyword>
<reference evidence="9" key="1">
    <citation type="submission" date="2011-05" db="EMBL/GenBank/DDBJ databases">
        <authorList>
            <person name="Richards S.R."/>
            <person name="Qu J."/>
            <person name="Jiang H."/>
            <person name="Jhangiani S.N."/>
            <person name="Agravi P."/>
            <person name="Goodspeed R."/>
            <person name="Gross S."/>
            <person name="Mandapat C."/>
            <person name="Jackson L."/>
            <person name="Mathew T."/>
            <person name="Pu L."/>
            <person name="Thornton R."/>
            <person name="Saada N."/>
            <person name="Wilczek-Boney K.B."/>
            <person name="Lee S."/>
            <person name="Kovar C."/>
            <person name="Wu Y."/>
            <person name="Scherer S.E."/>
            <person name="Worley K.C."/>
            <person name="Muzny D.M."/>
            <person name="Gibbs R."/>
        </authorList>
    </citation>
    <scope>NUCLEOTIDE SEQUENCE</scope>
    <source>
        <strain evidence="9">Brora</strain>
    </source>
</reference>
<dbReference type="Pfam" id="PF25597">
    <property type="entry name" value="SH3_retrovirus"/>
    <property type="match status" value="1"/>
</dbReference>
<dbReference type="AlphaFoldDB" id="T1IM28"/>
<evidence type="ECO:0000256" key="6">
    <source>
        <dbReference type="SAM" id="MobiDB-lite"/>
    </source>
</evidence>
<dbReference type="PhylomeDB" id="T1IM28"/>
<dbReference type="SMART" id="SM00391">
    <property type="entry name" value="MBD"/>
    <property type="match status" value="2"/>
</dbReference>
<sequence length="552" mass="62949">LWAELSVTLTYLKNRYPHARLKQEIPYVNWRKRHLSLHHLRRPGCVAYVNIPKQKQDGKLNVRAWKGIMVGYAFRTRDYRIWNPETNEVAETKHVKFQEDQEWKDWSKASDESVSNDKFYDAKDLLEDSEDEDNDPSLTPVKTPGPVAHRRDALPPVQPAVIHSPLQKLQKLKPPRPTRIAVRKPGQDGFDREEVRRTTGRSVGRVDVYYYGPDGKRLRSRKEVKDYCTTNGLTYEILDFDLLKSACYINTSGRPSRCGLSAAAESFYAAEEVRRATSPVPRRSARIEVCVRQPEAARPTCGWNSARIPYIEPQQSTIRCTFGFHLIADVVRTYVGDSPFQTDSDQSTYRSSPNESSDSEDEVPPPIAPRPARTLPAPPPVAPTTVLPPAAQRFPTRDIPPFVSTRKKDFSIATTPLRPTRVAHRTPVPHKPGWEREEVQRQSGATKGQWDVYYYAPGLRTALRSRPDIKAWCEVHLKEKYKADEYDFNPTHAVDSDSDDDVEQPRDAEVEPEVDNGEAETYSVRVYCAKVQEPSTYEEAMSSPESDKWKAA</sequence>
<dbReference type="GO" id="GO:0005654">
    <property type="term" value="C:nucleoplasm"/>
    <property type="evidence" value="ECO:0007669"/>
    <property type="project" value="UniProtKB-ARBA"/>
</dbReference>
<feature type="region of interest" description="Disordered" evidence="6">
    <location>
        <begin position="127"/>
        <end position="152"/>
    </location>
</feature>
<evidence type="ECO:0000313" key="8">
    <source>
        <dbReference type="EnsemblMetazoa" id="SMAR002022-PA"/>
    </source>
</evidence>
<dbReference type="InterPro" id="IPR001739">
    <property type="entry name" value="Methyl_CpG_DNA-bd"/>
</dbReference>
<evidence type="ECO:0000313" key="9">
    <source>
        <dbReference type="Proteomes" id="UP000014500"/>
    </source>
</evidence>
<feature type="domain" description="MBD" evidence="7">
    <location>
        <begin position="420"/>
        <end position="493"/>
    </location>
</feature>
<protein>
    <recommendedName>
        <fullName evidence="7">MBD domain-containing protein</fullName>
    </recommendedName>
</protein>
<evidence type="ECO:0000256" key="1">
    <source>
        <dbReference type="ARBA" id="ARBA00004123"/>
    </source>
</evidence>
<keyword evidence="5" id="KW-0539">Nucleus</keyword>
<comment type="subcellular location">
    <subcellularLocation>
        <location evidence="1">Nucleus</location>
    </subcellularLocation>
</comment>
<evidence type="ECO:0000256" key="4">
    <source>
        <dbReference type="ARBA" id="ARBA00023163"/>
    </source>
</evidence>
<feature type="region of interest" description="Disordered" evidence="6">
    <location>
        <begin position="488"/>
        <end position="523"/>
    </location>
</feature>
<feature type="region of interest" description="Disordered" evidence="6">
    <location>
        <begin position="422"/>
        <end position="443"/>
    </location>
</feature>
<dbReference type="InterPro" id="IPR057670">
    <property type="entry name" value="SH3_retrovirus"/>
</dbReference>
<dbReference type="SUPFAM" id="SSF54171">
    <property type="entry name" value="DNA-binding domain"/>
    <property type="match status" value="2"/>
</dbReference>
<keyword evidence="4" id="KW-0804">Transcription</keyword>
<evidence type="ECO:0000256" key="5">
    <source>
        <dbReference type="ARBA" id="ARBA00023242"/>
    </source>
</evidence>
<dbReference type="PANTHER" id="PTHR12396:SF0">
    <property type="entry name" value="METHYL-CPG BINDING DOMAIN PROTEIN-LIKE, ISOFORM C"/>
    <property type="match status" value="1"/>
</dbReference>
<dbReference type="PANTHER" id="PTHR12396">
    <property type="entry name" value="METHYL-CPG BINDING PROTEIN, MBD"/>
    <property type="match status" value="1"/>
</dbReference>
<dbReference type="HOGENOM" id="CLU_493993_0_0_1"/>
<feature type="compositionally biased region" description="Polar residues" evidence="6">
    <location>
        <begin position="339"/>
        <end position="350"/>
    </location>
</feature>
<dbReference type="GO" id="GO:0003677">
    <property type="term" value="F:DNA binding"/>
    <property type="evidence" value="ECO:0007669"/>
    <property type="project" value="UniProtKB-KW"/>
</dbReference>
<evidence type="ECO:0000256" key="2">
    <source>
        <dbReference type="ARBA" id="ARBA00023015"/>
    </source>
</evidence>
<dbReference type="InterPro" id="IPR016177">
    <property type="entry name" value="DNA-bd_dom_sf"/>
</dbReference>
<dbReference type="Pfam" id="PF01429">
    <property type="entry name" value="MBD"/>
    <property type="match status" value="2"/>
</dbReference>
<keyword evidence="3" id="KW-0238">DNA-binding</keyword>
<evidence type="ECO:0000256" key="3">
    <source>
        <dbReference type="ARBA" id="ARBA00023125"/>
    </source>
</evidence>
<proteinExistence type="predicted"/>
<dbReference type="Proteomes" id="UP000014500">
    <property type="component" value="Unassembled WGS sequence"/>
</dbReference>
<dbReference type="CDD" id="cd00122">
    <property type="entry name" value="MBD"/>
    <property type="match status" value="2"/>
</dbReference>
<feature type="region of interest" description="Disordered" evidence="6">
    <location>
        <begin position="338"/>
        <end position="400"/>
    </location>
</feature>
<feature type="domain" description="MBD" evidence="7">
    <location>
        <begin position="176"/>
        <end position="245"/>
    </location>
</feature>
<keyword evidence="9" id="KW-1185">Reference proteome</keyword>
<dbReference type="EMBL" id="JH430956">
    <property type="status" value="NOT_ANNOTATED_CDS"/>
    <property type="molecule type" value="Genomic_DNA"/>
</dbReference>
<dbReference type="EnsemblMetazoa" id="SMAR002022-RA">
    <property type="protein sequence ID" value="SMAR002022-PA"/>
    <property type="gene ID" value="SMAR002022"/>
</dbReference>
<dbReference type="eggNOG" id="KOG0017">
    <property type="taxonomic scope" value="Eukaryota"/>
</dbReference>
<reference evidence="8" key="2">
    <citation type="submission" date="2015-02" db="UniProtKB">
        <authorList>
            <consortium name="EnsemblMetazoa"/>
        </authorList>
    </citation>
    <scope>IDENTIFICATION</scope>
</reference>
<dbReference type="Gene3D" id="3.30.890.10">
    <property type="entry name" value="Methyl-cpg-binding Protein 2, Chain A"/>
    <property type="match status" value="2"/>
</dbReference>
<organism evidence="8 9">
    <name type="scientific">Strigamia maritima</name>
    <name type="common">European centipede</name>
    <name type="synonym">Geophilus maritimus</name>
    <dbReference type="NCBI Taxonomy" id="126957"/>
    <lineage>
        <taxon>Eukaryota</taxon>
        <taxon>Metazoa</taxon>
        <taxon>Ecdysozoa</taxon>
        <taxon>Arthropoda</taxon>
        <taxon>Myriapoda</taxon>
        <taxon>Chilopoda</taxon>
        <taxon>Pleurostigmophora</taxon>
        <taxon>Geophilomorpha</taxon>
        <taxon>Linotaeniidae</taxon>
        <taxon>Strigamia</taxon>
    </lineage>
</organism>
<name>T1IM28_STRMM</name>
<accession>T1IM28</accession>